<gene>
    <name evidence="4" type="primary">BQ5605_C011g06538</name>
    <name evidence="4" type="ORF">BQ5605_C011G06538</name>
</gene>
<reference evidence="4 5" key="1">
    <citation type="submission" date="2016-11" db="EMBL/GenBank/DDBJ databases">
        <authorList>
            <person name="Jaros S."/>
            <person name="Januszkiewicz K."/>
            <person name="Wedrychowicz H."/>
        </authorList>
    </citation>
    <scope>NUCLEOTIDE SEQUENCE [LARGE SCALE GENOMIC DNA]</scope>
</reference>
<keyword evidence="1" id="KW-0863">Zinc-finger</keyword>
<evidence type="ECO:0000256" key="2">
    <source>
        <dbReference type="SAM" id="MobiDB-lite"/>
    </source>
</evidence>
<dbReference type="InterPro" id="IPR041078">
    <property type="entry name" value="Plavaka"/>
</dbReference>
<evidence type="ECO:0000313" key="5">
    <source>
        <dbReference type="Proteomes" id="UP000249464"/>
    </source>
</evidence>
<dbReference type="Proteomes" id="UP000249464">
    <property type="component" value="Unassembled WGS sequence"/>
</dbReference>
<feature type="region of interest" description="Disordered" evidence="2">
    <location>
        <begin position="84"/>
        <end position="128"/>
    </location>
</feature>
<dbReference type="PROSITE" id="PS50157">
    <property type="entry name" value="ZINC_FINGER_C2H2_2"/>
    <property type="match status" value="1"/>
</dbReference>
<dbReference type="InterPro" id="IPR013087">
    <property type="entry name" value="Znf_C2H2_type"/>
</dbReference>
<feature type="compositionally biased region" description="Basic and acidic residues" evidence="2">
    <location>
        <begin position="115"/>
        <end position="128"/>
    </location>
</feature>
<protein>
    <submittedName>
        <fullName evidence="4">BQ5605_C011g06538 protein</fullName>
    </submittedName>
</protein>
<keyword evidence="1" id="KW-0862">Zinc</keyword>
<evidence type="ECO:0000259" key="3">
    <source>
        <dbReference type="PROSITE" id="PS50157"/>
    </source>
</evidence>
<keyword evidence="1" id="KW-0479">Metal-binding</keyword>
<dbReference type="EMBL" id="FQNC01000011">
    <property type="protein sequence ID" value="SGY12543.1"/>
    <property type="molecule type" value="Genomic_DNA"/>
</dbReference>
<accession>A0A2X0NS64</accession>
<evidence type="ECO:0000313" key="4">
    <source>
        <dbReference type="EMBL" id="SGY12543.1"/>
    </source>
</evidence>
<dbReference type="GO" id="GO:0008270">
    <property type="term" value="F:zinc ion binding"/>
    <property type="evidence" value="ECO:0007669"/>
    <property type="project" value="UniProtKB-KW"/>
</dbReference>
<dbReference type="PROSITE" id="PS00028">
    <property type="entry name" value="ZINC_FINGER_C2H2_1"/>
    <property type="match status" value="1"/>
</dbReference>
<dbReference type="SMART" id="SM00355">
    <property type="entry name" value="ZnF_C2H2"/>
    <property type="match status" value="1"/>
</dbReference>
<sequence>MSLEHEGSRSQMSQFRCNIAGCQRSFHHVRNLEAHLHVHERPRPLDRVLPTLSAAERSHLQVLRQQRSRQEFFRRRRRRQKNLRNGWPDCDVDGFNSSGSDYDDDSSSDSSSDSEYDHTLDDQPEWDARQKRKFRVEQPPLAGWACRADGQLCDKHTLPPAVPHAHLFDPNNVFYPFQDENNYRYALLARSMSESLFNAMADHAFSNRLQLRSTIEKIPYAHHTEWREEKIIVTAEDLGWSNSDAELPFLQLEHTFRCRDAHHVLQHLLSIPVFCGHQHLRPMKVFEVKSNGQEQRVYGAPHTADKAWEMQDTLDDPTDVAVRIDISSDSTVLSIGTGTASAHPVYMSLGVNTGFLKRENHGGLVVIAFLPKVERADKGNDEMFRIYKRKVLHRALEILWAPIRHLLSVRHLFQFADGHYRYIRVYFGPVSVDYPEACWLISLVQGYVPCCVQEPLKLQEGPAAPRTSADAYETVWDCLGVNGHELMVADPLHQLIKGTMKDIAIDDLFIETCAQIAADAHPRRNKQKLDELIGRIELNMRLMPLHSQLRRFKDGFQHSNWTGKHTRDLMKVGRRAERAPPHIENQQFCYIIADGYGSTLLSNTVQDRNGTLKLKPFPFTTSLLTLRPSVDRSVHRRWIHWTKLTLRQWTQCNR</sequence>
<proteinExistence type="predicted"/>
<dbReference type="Pfam" id="PF18759">
    <property type="entry name" value="Plavaka"/>
    <property type="match status" value="1"/>
</dbReference>
<name>A0A2X0NS64_9BASI</name>
<dbReference type="AlphaFoldDB" id="A0A2X0NS64"/>
<evidence type="ECO:0000256" key="1">
    <source>
        <dbReference type="PROSITE-ProRule" id="PRU00042"/>
    </source>
</evidence>
<keyword evidence="5" id="KW-1185">Reference proteome</keyword>
<feature type="domain" description="C2H2-type" evidence="3">
    <location>
        <begin position="15"/>
        <end position="44"/>
    </location>
</feature>
<organism evidence="4 5">
    <name type="scientific">Microbotryum silenes-dioicae</name>
    <dbReference type="NCBI Taxonomy" id="796604"/>
    <lineage>
        <taxon>Eukaryota</taxon>
        <taxon>Fungi</taxon>
        <taxon>Dikarya</taxon>
        <taxon>Basidiomycota</taxon>
        <taxon>Pucciniomycotina</taxon>
        <taxon>Microbotryomycetes</taxon>
        <taxon>Microbotryales</taxon>
        <taxon>Microbotryaceae</taxon>
        <taxon>Microbotryum</taxon>
    </lineage>
</organism>